<dbReference type="EMBL" id="CP141261">
    <property type="protein sequence ID" value="WRL62427.1"/>
    <property type="molecule type" value="Genomic_DNA"/>
</dbReference>
<evidence type="ECO:0000313" key="2">
    <source>
        <dbReference type="Proteomes" id="UP001324287"/>
    </source>
</evidence>
<gene>
    <name evidence="1" type="ORF">U6N30_20715</name>
</gene>
<accession>A0ABZ1AV25</accession>
<proteinExistence type="predicted"/>
<dbReference type="Proteomes" id="UP001324287">
    <property type="component" value="Chromosome"/>
</dbReference>
<dbReference type="RefSeq" id="WP_324273781.1">
    <property type="nucleotide sequence ID" value="NZ_CP141261.1"/>
</dbReference>
<sequence>MSRTGDPAERHHLPMVCTCGPERAAAGEALYQRVKAGLARGSTELRAREVTDRTFVDDLILSLLVDHNAAVERIPGDQWFLVVVRSGIPGPETQVACPADQPSLGLAAIWEWYEQRKTQP</sequence>
<protein>
    <submittedName>
        <fullName evidence="1">Uncharacterized protein</fullName>
    </submittedName>
</protein>
<evidence type="ECO:0000313" key="1">
    <source>
        <dbReference type="EMBL" id="WRL62427.1"/>
    </source>
</evidence>
<reference evidence="1 2" key="1">
    <citation type="submission" date="2023-12" db="EMBL/GenBank/DDBJ databases">
        <title>Blastococcus brunescens sp. nov., an actonobacterium isolated from sandstone collected in sahara desert.</title>
        <authorList>
            <person name="Gtari M."/>
            <person name="Ghodhbane F."/>
        </authorList>
    </citation>
    <scope>NUCLEOTIDE SEQUENCE [LARGE SCALE GENOMIC DNA]</scope>
    <source>
        <strain evidence="1 2">BMG 8361</strain>
    </source>
</reference>
<keyword evidence="2" id="KW-1185">Reference proteome</keyword>
<organism evidence="1 2">
    <name type="scientific">Blastococcus brunescens</name>
    <dbReference type="NCBI Taxonomy" id="1564165"/>
    <lineage>
        <taxon>Bacteria</taxon>
        <taxon>Bacillati</taxon>
        <taxon>Actinomycetota</taxon>
        <taxon>Actinomycetes</taxon>
        <taxon>Geodermatophilales</taxon>
        <taxon>Geodermatophilaceae</taxon>
        <taxon>Blastococcus</taxon>
    </lineage>
</organism>
<name>A0ABZ1AV25_9ACTN</name>